<proteinExistence type="predicted"/>
<dbReference type="EMBL" id="BMHB01000004">
    <property type="protein sequence ID" value="GGI17847.1"/>
    <property type="molecule type" value="Genomic_DNA"/>
</dbReference>
<sequence>MKNVILRQLDFIRRQTINYVKDMSDQKAKIIPDGLKNNIIWNLGHIYVAQEKFAFQLTGEHTKFPANMNSLFDPGTQPSNWTVEPPTIPQMIYLLNEQLERIELTLADKMNHEIPTPYNSSTGLNFNTVEELMVFCVYHEAMHFAAIKNINALINQ</sequence>
<gene>
    <name evidence="2" type="ORF">GCM10007380_39980</name>
</gene>
<dbReference type="AlphaFoldDB" id="A0A8J3AN93"/>
<dbReference type="RefSeq" id="WP_088003177.1">
    <property type="nucleotide sequence ID" value="NZ_BMHB01000004.1"/>
</dbReference>
<dbReference type="SUPFAM" id="SSF109854">
    <property type="entry name" value="DinB/YfiT-like putative metalloenzymes"/>
    <property type="match status" value="1"/>
</dbReference>
<dbReference type="Proteomes" id="UP000626244">
    <property type="component" value="Unassembled WGS sequence"/>
</dbReference>
<evidence type="ECO:0000313" key="2">
    <source>
        <dbReference type="EMBL" id="GGI17847.1"/>
    </source>
</evidence>
<dbReference type="Gene3D" id="1.20.120.450">
    <property type="entry name" value="dinb family like domain"/>
    <property type="match status" value="1"/>
</dbReference>
<protein>
    <recommendedName>
        <fullName evidence="1">DinB-like domain-containing protein</fullName>
    </recommendedName>
</protein>
<dbReference type="InterPro" id="IPR024775">
    <property type="entry name" value="DinB-like"/>
</dbReference>
<keyword evidence="3" id="KW-1185">Reference proteome</keyword>
<feature type="domain" description="DinB-like" evidence="1">
    <location>
        <begin position="8"/>
        <end position="146"/>
    </location>
</feature>
<evidence type="ECO:0000259" key="1">
    <source>
        <dbReference type="Pfam" id="PF12867"/>
    </source>
</evidence>
<evidence type="ECO:0000313" key="3">
    <source>
        <dbReference type="Proteomes" id="UP000626244"/>
    </source>
</evidence>
<reference evidence="3" key="1">
    <citation type="journal article" date="2019" name="Int. J. Syst. Evol. Microbiol.">
        <title>The Global Catalogue of Microorganisms (GCM) 10K type strain sequencing project: providing services to taxonomists for standard genome sequencing and annotation.</title>
        <authorList>
            <consortium name="The Broad Institute Genomics Platform"/>
            <consortium name="The Broad Institute Genome Sequencing Center for Infectious Disease"/>
            <person name="Wu L."/>
            <person name="Ma J."/>
        </authorList>
    </citation>
    <scope>NUCLEOTIDE SEQUENCE [LARGE SCALE GENOMIC DNA]</scope>
    <source>
        <strain evidence="3">CGMCC 1.14993</strain>
    </source>
</reference>
<dbReference type="InterPro" id="IPR034660">
    <property type="entry name" value="DinB/YfiT-like"/>
</dbReference>
<organism evidence="2 3">
    <name type="scientific">Gottfriedia solisilvae</name>
    <dbReference type="NCBI Taxonomy" id="1516104"/>
    <lineage>
        <taxon>Bacteria</taxon>
        <taxon>Bacillati</taxon>
        <taxon>Bacillota</taxon>
        <taxon>Bacilli</taxon>
        <taxon>Bacillales</taxon>
        <taxon>Bacillaceae</taxon>
        <taxon>Gottfriedia</taxon>
    </lineage>
</organism>
<name>A0A8J3AN93_9BACI</name>
<comment type="caution">
    <text evidence="2">The sequence shown here is derived from an EMBL/GenBank/DDBJ whole genome shotgun (WGS) entry which is preliminary data.</text>
</comment>
<accession>A0A8J3AN93</accession>
<dbReference type="Pfam" id="PF12867">
    <property type="entry name" value="DinB_2"/>
    <property type="match status" value="1"/>
</dbReference>
<dbReference type="OrthoDB" id="4295522at2"/>